<evidence type="ECO:0000313" key="2">
    <source>
        <dbReference type="Proteomes" id="UP000552309"/>
    </source>
</evidence>
<dbReference type="EMBL" id="JAARXV010000001">
    <property type="protein sequence ID" value="MBC2140719.1"/>
    <property type="molecule type" value="Genomic_DNA"/>
</dbReference>
<name>A0AB73H4B1_LISIO</name>
<dbReference type="Proteomes" id="UP000552309">
    <property type="component" value="Unassembled WGS sequence"/>
</dbReference>
<comment type="caution">
    <text evidence="1">The sequence shown here is derived from an EMBL/GenBank/DDBJ whole genome shotgun (WGS) entry which is preliminary data.</text>
</comment>
<gene>
    <name evidence="1" type="ORF">HCA89_00230</name>
</gene>
<dbReference type="AlphaFoldDB" id="A0AB73H4B1"/>
<dbReference type="RefSeq" id="WP_185542802.1">
    <property type="nucleotide sequence ID" value="NZ_JAARXV010000001.1"/>
</dbReference>
<proteinExistence type="predicted"/>
<accession>A0AB73H4B1</accession>
<organism evidence="1 2">
    <name type="scientific">Listeria innocua</name>
    <dbReference type="NCBI Taxonomy" id="1642"/>
    <lineage>
        <taxon>Bacteria</taxon>
        <taxon>Bacillati</taxon>
        <taxon>Bacillota</taxon>
        <taxon>Bacilli</taxon>
        <taxon>Bacillales</taxon>
        <taxon>Listeriaceae</taxon>
        <taxon>Listeria</taxon>
    </lineage>
</organism>
<reference evidence="1 2" key="1">
    <citation type="submission" date="2020-03" db="EMBL/GenBank/DDBJ databases">
        <title>Soil Listeria distribution.</title>
        <authorList>
            <person name="Liao J."/>
            <person name="Wiedmann M."/>
        </authorList>
    </citation>
    <scope>NUCLEOTIDE SEQUENCE [LARGE SCALE GENOMIC DNA]</scope>
    <source>
        <strain evidence="1 2">FSL L7-0297</strain>
    </source>
</reference>
<sequence length="122" mass="14278">MSNFEEEICNILDDMHFEVEKALGDCNTRLIEISTKMTYKQIYSGLRSAVPLCSSEKYRVACHDEILKRINTRQSNEIFNNTKYDEKELRIENERLLKENEALGELVKSNLTAFESHREEGK</sequence>
<evidence type="ECO:0000313" key="1">
    <source>
        <dbReference type="EMBL" id="MBC2140719.1"/>
    </source>
</evidence>
<protein>
    <submittedName>
        <fullName evidence="1">Uncharacterized protein</fullName>
    </submittedName>
</protein>